<name>A0A9D4JDB8_DREPO</name>
<accession>A0A9D4JDB8</accession>
<dbReference type="AlphaFoldDB" id="A0A9D4JDB8"/>
<organism evidence="1 2">
    <name type="scientific">Dreissena polymorpha</name>
    <name type="common">Zebra mussel</name>
    <name type="synonym">Mytilus polymorpha</name>
    <dbReference type="NCBI Taxonomy" id="45954"/>
    <lineage>
        <taxon>Eukaryota</taxon>
        <taxon>Metazoa</taxon>
        <taxon>Spiralia</taxon>
        <taxon>Lophotrochozoa</taxon>
        <taxon>Mollusca</taxon>
        <taxon>Bivalvia</taxon>
        <taxon>Autobranchia</taxon>
        <taxon>Heteroconchia</taxon>
        <taxon>Euheterodonta</taxon>
        <taxon>Imparidentia</taxon>
        <taxon>Neoheterodontei</taxon>
        <taxon>Myida</taxon>
        <taxon>Dreissenoidea</taxon>
        <taxon>Dreissenidae</taxon>
        <taxon>Dreissena</taxon>
    </lineage>
</organism>
<evidence type="ECO:0000313" key="1">
    <source>
        <dbReference type="EMBL" id="KAH3808761.1"/>
    </source>
</evidence>
<reference evidence="1" key="2">
    <citation type="submission" date="2020-11" db="EMBL/GenBank/DDBJ databases">
        <authorList>
            <person name="McCartney M.A."/>
            <person name="Auch B."/>
            <person name="Kono T."/>
            <person name="Mallez S."/>
            <person name="Becker A."/>
            <person name="Gohl D.M."/>
            <person name="Silverstein K.A.T."/>
            <person name="Koren S."/>
            <person name="Bechman K.B."/>
            <person name="Herman A."/>
            <person name="Abrahante J.E."/>
            <person name="Garbe J."/>
        </authorList>
    </citation>
    <scope>NUCLEOTIDE SEQUENCE</scope>
    <source>
        <strain evidence="1">Duluth1</strain>
        <tissue evidence="1">Whole animal</tissue>
    </source>
</reference>
<reference evidence="1" key="1">
    <citation type="journal article" date="2019" name="bioRxiv">
        <title>The Genome of the Zebra Mussel, Dreissena polymorpha: A Resource for Invasive Species Research.</title>
        <authorList>
            <person name="McCartney M.A."/>
            <person name="Auch B."/>
            <person name="Kono T."/>
            <person name="Mallez S."/>
            <person name="Zhang Y."/>
            <person name="Obille A."/>
            <person name="Becker A."/>
            <person name="Abrahante J.E."/>
            <person name="Garbe J."/>
            <person name="Badalamenti J.P."/>
            <person name="Herman A."/>
            <person name="Mangelson H."/>
            <person name="Liachko I."/>
            <person name="Sullivan S."/>
            <person name="Sone E.D."/>
            <person name="Koren S."/>
            <person name="Silverstein K.A.T."/>
            <person name="Beckman K.B."/>
            <person name="Gohl D.M."/>
        </authorList>
    </citation>
    <scope>NUCLEOTIDE SEQUENCE</scope>
    <source>
        <strain evidence="1">Duluth1</strain>
        <tissue evidence="1">Whole animal</tissue>
    </source>
</reference>
<keyword evidence="2" id="KW-1185">Reference proteome</keyword>
<gene>
    <name evidence="1" type="ORF">DPMN_137119</name>
</gene>
<dbReference type="Proteomes" id="UP000828390">
    <property type="component" value="Unassembled WGS sequence"/>
</dbReference>
<dbReference type="EMBL" id="JAIWYP010000006">
    <property type="protein sequence ID" value="KAH3808761.1"/>
    <property type="molecule type" value="Genomic_DNA"/>
</dbReference>
<sequence length="91" mass="10372">MDVTRKLTFVNSMIGGQFPSAYKQIDLFPGYSSENINLTKVFNSSGLMQIHSNRFPSTQQVSFGLDVRKSTYIRIECKPSCNLLQINFQML</sequence>
<comment type="caution">
    <text evidence="1">The sequence shown here is derived from an EMBL/GenBank/DDBJ whole genome shotgun (WGS) entry which is preliminary data.</text>
</comment>
<proteinExistence type="predicted"/>
<protein>
    <submittedName>
        <fullName evidence="1">Uncharacterized protein</fullName>
    </submittedName>
</protein>
<evidence type="ECO:0000313" key="2">
    <source>
        <dbReference type="Proteomes" id="UP000828390"/>
    </source>
</evidence>